<dbReference type="Proteomes" id="UP000093779">
    <property type="component" value="Unassembled WGS sequence"/>
</dbReference>
<gene>
    <name evidence="2" type="ORF">A5726_25095</name>
</gene>
<dbReference type="EMBL" id="LZHX01000087">
    <property type="protein sequence ID" value="OBF14438.1"/>
    <property type="molecule type" value="Genomic_DNA"/>
</dbReference>
<proteinExistence type="predicted"/>
<feature type="compositionally biased region" description="Polar residues" evidence="1">
    <location>
        <begin position="174"/>
        <end position="201"/>
    </location>
</feature>
<evidence type="ECO:0000256" key="1">
    <source>
        <dbReference type="SAM" id="MobiDB-lite"/>
    </source>
</evidence>
<comment type="caution">
    <text evidence="2">The sequence shown here is derived from an EMBL/GenBank/DDBJ whole genome shotgun (WGS) entry which is preliminary data.</text>
</comment>
<reference evidence="2 3" key="1">
    <citation type="submission" date="2016-06" db="EMBL/GenBank/DDBJ databases">
        <authorList>
            <person name="Kjaerup R.B."/>
            <person name="Dalgaard T.S."/>
            <person name="Juul-Madsen H.R."/>
        </authorList>
    </citation>
    <scope>NUCLEOTIDE SEQUENCE [LARGE SCALE GENOMIC DNA]</scope>
    <source>
        <strain evidence="2 3">ACS1953</strain>
    </source>
</reference>
<sequence>MELIESLRKRVRPAMSVRKAAEAASISEGRWRSLAKGTHQVSKGTAVPTRAPADTLARMARTVGATPDQLREVGRGDAADELAALGRDSLRSRPGQQMTLEEGAHTSRSARLEMLRRLAEAPPTPHDEHFDRAERLLAHAHESVRQGQYLGAIHSLEGVESTVELLIDRVTDSAIQQNEGATNADQPSTDTDPSAKPATSETGDENEEVVRSIRPKHWDDAPPPPPIELADAASVGHKESDEGNDGE</sequence>
<feature type="compositionally biased region" description="Basic and acidic residues" evidence="1">
    <location>
        <begin position="208"/>
        <end position="220"/>
    </location>
</feature>
<evidence type="ECO:0000313" key="2">
    <source>
        <dbReference type="EMBL" id="OBF14438.1"/>
    </source>
</evidence>
<protein>
    <submittedName>
        <fullName evidence="2">Uncharacterized protein</fullName>
    </submittedName>
</protein>
<evidence type="ECO:0000313" key="3">
    <source>
        <dbReference type="Proteomes" id="UP000093779"/>
    </source>
</evidence>
<feature type="region of interest" description="Disordered" evidence="1">
    <location>
        <begin position="174"/>
        <end position="247"/>
    </location>
</feature>
<accession>A0A1A1X5K8</accession>
<organism evidence="2 3">
    <name type="scientific">Mycolicibacterium conceptionense</name>
    <dbReference type="NCBI Taxonomy" id="451644"/>
    <lineage>
        <taxon>Bacteria</taxon>
        <taxon>Bacillati</taxon>
        <taxon>Actinomycetota</taxon>
        <taxon>Actinomycetes</taxon>
        <taxon>Mycobacteriales</taxon>
        <taxon>Mycobacteriaceae</taxon>
        <taxon>Mycolicibacterium</taxon>
    </lineage>
</organism>
<name>A0A1A1X5K8_9MYCO</name>
<dbReference type="AlphaFoldDB" id="A0A1A1X5K8"/>